<dbReference type="Gene3D" id="3.90.228.10">
    <property type="match status" value="1"/>
</dbReference>
<dbReference type="OrthoDB" id="109543at2759"/>
<protein>
    <recommendedName>
        <fullName evidence="5">PARP catalytic domain-containing protein</fullName>
    </recommendedName>
</protein>
<dbReference type="SUPFAM" id="SSF56399">
    <property type="entry name" value="ADP-ribosylation"/>
    <property type="match status" value="1"/>
</dbReference>
<gene>
    <name evidence="6" type="ORF">SPSK_02945</name>
</gene>
<evidence type="ECO:0000256" key="4">
    <source>
        <dbReference type="ARBA" id="ARBA00023027"/>
    </source>
</evidence>
<proteinExistence type="predicted"/>
<dbReference type="Proteomes" id="UP000033710">
    <property type="component" value="Unassembled WGS sequence"/>
</dbReference>
<dbReference type="GO" id="GO:0003950">
    <property type="term" value="F:NAD+ poly-ADP-ribosyltransferase activity"/>
    <property type="evidence" value="ECO:0007669"/>
    <property type="project" value="InterPro"/>
</dbReference>
<dbReference type="GO" id="GO:0016779">
    <property type="term" value="F:nucleotidyltransferase activity"/>
    <property type="evidence" value="ECO:0007669"/>
    <property type="project" value="UniProtKB-KW"/>
</dbReference>
<keyword evidence="3" id="KW-0548">Nucleotidyltransferase</keyword>
<keyword evidence="2" id="KW-0808">Transferase</keyword>
<reference evidence="6 7" key="2">
    <citation type="journal article" date="2015" name="Eukaryot. Cell">
        <title>Asexual propagation of a virulent clone complex in a human and feline outbreak of sporotrichosis.</title>
        <authorList>
            <person name="Teixeira Mde M."/>
            <person name="Rodrigues A.M."/>
            <person name="Tsui C.K."/>
            <person name="de Almeida L.G."/>
            <person name="Van Diepeningen A.D."/>
            <person name="van den Ende B.G."/>
            <person name="Fernandes G.F."/>
            <person name="Kano R."/>
            <person name="Hamelin R.C."/>
            <person name="Lopes-Bezerra L.M."/>
            <person name="Vasconcelos A.T."/>
            <person name="de Hoog S."/>
            <person name="de Camargo Z.P."/>
            <person name="Felipe M.S."/>
        </authorList>
    </citation>
    <scope>NUCLEOTIDE SEQUENCE [LARGE SCALE GENOMIC DNA]</scope>
    <source>
        <strain evidence="6 7">1099-18</strain>
    </source>
</reference>
<reference evidence="6 7" key="1">
    <citation type="journal article" date="2014" name="BMC Genomics">
        <title>Comparative genomics of the major fungal agents of human and animal Sporotrichosis: Sporothrix schenckii and Sporothrix brasiliensis.</title>
        <authorList>
            <person name="Teixeira M.M."/>
            <person name="de Almeida L.G."/>
            <person name="Kubitschek-Barreira P."/>
            <person name="Alves F.L."/>
            <person name="Kioshima E.S."/>
            <person name="Abadio A.K."/>
            <person name="Fernandes L."/>
            <person name="Derengowski L.S."/>
            <person name="Ferreira K.S."/>
            <person name="Souza R.C."/>
            <person name="Ruiz J.C."/>
            <person name="de Andrade N.C."/>
            <person name="Paes H.C."/>
            <person name="Nicola A.M."/>
            <person name="Albuquerque P."/>
            <person name="Gerber A.L."/>
            <person name="Martins V.P."/>
            <person name="Peconick L.D."/>
            <person name="Neto A.V."/>
            <person name="Chaucanez C.B."/>
            <person name="Silva P.A."/>
            <person name="Cunha O.L."/>
            <person name="de Oliveira F.F."/>
            <person name="dos Santos T.C."/>
            <person name="Barros A.L."/>
            <person name="Soares M.A."/>
            <person name="de Oliveira L.M."/>
            <person name="Marini M.M."/>
            <person name="Villalobos-Duno H."/>
            <person name="Cunha M.M."/>
            <person name="de Hoog S."/>
            <person name="da Silveira J.F."/>
            <person name="Henrissat B."/>
            <person name="Nino-Vega G.A."/>
            <person name="Cisalpino P.S."/>
            <person name="Mora-Montes H.M."/>
            <person name="Almeida S.R."/>
            <person name="Stajich J.E."/>
            <person name="Lopes-Bezerra L.M."/>
            <person name="Vasconcelos A.T."/>
            <person name="Felipe M.S."/>
        </authorList>
    </citation>
    <scope>NUCLEOTIDE SEQUENCE [LARGE SCALE GENOMIC DNA]</scope>
    <source>
        <strain evidence="6 7">1099-18</strain>
    </source>
</reference>
<dbReference type="VEuPathDB" id="FungiDB:SPSK_02945"/>
<dbReference type="EMBL" id="AXCR01000010">
    <property type="protein sequence ID" value="KJR82202.1"/>
    <property type="molecule type" value="Genomic_DNA"/>
</dbReference>
<dbReference type="RefSeq" id="XP_016584878.1">
    <property type="nucleotide sequence ID" value="XM_016729791.1"/>
</dbReference>
<evidence type="ECO:0000313" key="6">
    <source>
        <dbReference type="EMBL" id="KJR82202.1"/>
    </source>
</evidence>
<name>A0A0F2LXK7_SPOSC</name>
<comment type="caution">
    <text evidence="6">The sequence shown here is derived from an EMBL/GenBank/DDBJ whole genome shotgun (WGS) entry which is preliminary data.</text>
</comment>
<dbReference type="GeneID" id="27665068"/>
<accession>A0A0F2LXK7</accession>
<dbReference type="KEGG" id="ssck:SPSK_02945"/>
<evidence type="ECO:0000259" key="5">
    <source>
        <dbReference type="Pfam" id="PF00644"/>
    </source>
</evidence>
<keyword evidence="4" id="KW-0520">NAD</keyword>
<dbReference type="Pfam" id="PF00644">
    <property type="entry name" value="PARP"/>
    <property type="match status" value="1"/>
</dbReference>
<feature type="domain" description="PARP catalytic" evidence="5">
    <location>
        <begin position="1183"/>
        <end position="1273"/>
    </location>
</feature>
<evidence type="ECO:0000313" key="7">
    <source>
        <dbReference type="Proteomes" id="UP000033710"/>
    </source>
</evidence>
<sequence length="1324" mass="149354">MPIITISKSSALRAAWHKELLASNLSAQLDDGSLIEFPPALLQLTRDYLNRKRLVANSDERNRHIDELIRDHVQNEHGDPEVAILACTLEYSPFTAIAALKSLRGDNQENPSYTRYLRCLVVASSIAPRYVSVPEAQVAQYLLQIRLGYADPLQIFRNMIATLSTIPNSQMLPAEYINRLLAFCQIPQSYQLYLHMLQNQCRFASLYRSVSWVHEYLSNQQCQLAREVLEGQIPDLQLWASWKPDEAMLQKWETYNFTPQHLARLRPIFHLEGPDLTRTGNPTFKDCGPACFQTVAVEPADVALIQRLQQLLLQAMEIGPEAISLLSRLCIETTATDNSLTFAETIIRIADPECCTAAIVLVNSLTPTASVSARMMTLSSTLLTLQRHPALREVFASRIIDIVVPTMEAAQESYKTHLFGSTNDTLSYKIQAYGRAIRYAPWLNEFVSAEFLAGLDRFPPEDVFQGIMSRLQVPQTESVEKALKDYLLATLGGTGTEEEIASLKVAVDGEQEFWITHQDVERNRILGIIRKLAYMKDMEFLHACRLQILVEDVVLLRDLVGLIERDSHVSCIDMLRILARRIELPMVVHDVWISLMMLMLKQRADDLLVWSCDNLTVQDWFRFVTDMRVVFNGRPDQMTALASLGMSLQRLTWWQQLQSEYLVGVEYLDRLQRRQNGGIASMKWLYLQEIPNVTALLSTIVGRKTLGYDPQWILSFFDSSPSSITTLCSCLAAHDESSPQGLYGIRTILERFYMHEGWPDSATQAYMLAWRRSKDLTEGDKNAITLLGELMGIKPSLNPHGLNVIKNKMLREYDRVIEQAREVEGLRLQLDRKDSTRTNSLANRIGMQGTRPYIDPDIPEPLSDAIECVGIKEYELCFPLKHLQGHDRKVRGIGSDLFPILTVRVILNGAERTHGFCVHLVPHETVHELGKGLQVQLKQQTNHTYWRPKSNAHRKPTSRICTASFNLFTHALAQRLHRHFLLGGVTLKSVYDLTNETIRRPGSQCTACGDELTGLWKPTICTKDGCIKEMSQSGLLVRAYGLLIDAPVLDFLLCCLYAAAKDNSGLQLLSTDCPYEKSRLITILDSFPRLQADDTMTPFDLLNKIRLGNYLSHEREQVLAWMSKWFRGCMLSAPQGKRLSIMSDVDQFLLYNSTPECEKAFESYNTNSASSGSARPAPLPRTGDVVFHGSQTSRMWKVLTEGLRNMSNTRYMAHGAVNGPGIYLADEPSTSFSYSGTLNNTWSKSAFSMKKILLGCELIKDDPLSTLPPGAKKPPAGTHIVTDESRVLVRYVFICPSGYSMPPVRHIETGMRSTFASLRSGAAL</sequence>
<organism evidence="6 7">
    <name type="scientific">Sporothrix schenckii 1099-18</name>
    <dbReference type="NCBI Taxonomy" id="1397361"/>
    <lineage>
        <taxon>Eukaryota</taxon>
        <taxon>Fungi</taxon>
        <taxon>Dikarya</taxon>
        <taxon>Ascomycota</taxon>
        <taxon>Pezizomycotina</taxon>
        <taxon>Sordariomycetes</taxon>
        <taxon>Sordariomycetidae</taxon>
        <taxon>Ophiostomatales</taxon>
        <taxon>Ophiostomataceae</taxon>
        <taxon>Sporothrix</taxon>
    </lineage>
</organism>
<keyword evidence="1" id="KW-0328">Glycosyltransferase</keyword>
<evidence type="ECO:0000256" key="2">
    <source>
        <dbReference type="ARBA" id="ARBA00022679"/>
    </source>
</evidence>
<dbReference type="InterPro" id="IPR051838">
    <property type="entry name" value="ARTD_PARP"/>
</dbReference>
<dbReference type="InterPro" id="IPR012317">
    <property type="entry name" value="Poly(ADP-ribose)pol_cat_dom"/>
</dbReference>
<evidence type="ECO:0000256" key="3">
    <source>
        <dbReference type="ARBA" id="ARBA00022695"/>
    </source>
</evidence>
<evidence type="ECO:0000256" key="1">
    <source>
        <dbReference type="ARBA" id="ARBA00022676"/>
    </source>
</evidence>
<dbReference type="PANTHER" id="PTHR21328">
    <property type="entry name" value="POLY ADP-RIBOSE POLYMERASE FAMILY, MEMBER PARP"/>
    <property type="match status" value="1"/>
</dbReference>